<dbReference type="EMBL" id="JAYMYR010000004">
    <property type="protein sequence ID" value="KAK7368510.1"/>
    <property type="molecule type" value="Genomic_DNA"/>
</dbReference>
<name>A0AAN9RAJ6_PHACN</name>
<organism evidence="1 2">
    <name type="scientific">Phaseolus coccineus</name>
    <name type="common">Scarlet runner bean</name>
    <name type="synonym">Phaseolus multiflorus</name>
    <dbReference type="NCBI Taxonomy" id="3886"/>
    <lineage>
        <taxon>Eukaryota</taxon>
        <taxon>Viridiplantae</taxon>
        <taxon>Streptophyta</taxon>
        <taxon>Embryophyta</taxon>
        <taxon>Tracheophyta</taxon>
        <taxon>Spermatophyta</taxon>
        <taxon>Magnoliopsida</taxon>
        <taxon>eudicotyledons</taxon>
        <taxon>Gunneridae</taxon>
        <taxon>Pentapetalae</taxon>
        <taxon>rosids</taxon>
        <taxon>fabids</taxon>
        <taxon>Fabales</taxon>
        <taxon>Fabaceae</taxon>
        <taxon>Papilionoideae</taxon>
        <taxon>50 kb inversion clade</taxon>
        <taxon>NPAAA clade</taxon>
        <taxon>indigoferoid/millettioid clade</taxon>
        <taxon>Phaseoleae</taxon>
        <taxon>Phaseolus</taxon>
    </lineage>
</organism>
<dbReference type="AlphaFoldDB" id="A0AAN9RAJ6"/>
<gene>
    <name evidence="1" type="ORF">VNO80_10536</name>
</gene>
<dbReference type="Proteomes" id="UP001374584">
    <property type="component" value="Unassembled WGS sequence"/>
</dbReference>
<reference evidence="1 2" key="1">
    <citation type="submission" date="2024-01" db="EMBL/GenBank/DDBJ databases">
        <title>The genomes of 5 underutilized Papilionoideae crops provide insights into root nodulation and disease resistanc.</title>
        <authorList>
            <person name="Jiang F."/>
        </authorList>
    </citation>
    <scope>NUCLEOTIDE SEQUENCE [LARGE SCALE GENOMIC DNA]</scope>
    <source>
        <strain evidence="1">JINMINGXINNONG_FW02</strain>
        <tissue evidence="1">Leaves</tissue>
    </source>
</reference>
<protein>
    <submittedName>
        <fullName evidence="1">Uncharacterized protein</fullName>
    </submittedName>
</protein>
<sequence length="109" mass="12858">MNHVWCEVRRLYLAVNALMHDRITRYGIRIRGKKVVQGFLKSLEFMRQLPPPPFWINYFGNQGYEKARIASESSSHFAPTGKIFSAKENKMVSHQKHNKHRFMVPLNNE</sequence>
<proteinExistence type="predicted"/>
<keyword evidence="2" id="KW-1185">Reference proteome</keyword>
<evidence type="ECO:0000313" key="1">
    <source>
        <dbReference type="EMBL" id="KAK7368510.1"/>
    </source>
</evidence>
<accession>A0AAN9RAJ6</accession>
<comment type="caution">
    <text evidence="1">The sequence shown here is derived from an EMBL/GenBank/DDBJ whole genome shotgun (WGS) entry which is preliminary data.</text>
</comment>
<evidence type="ECO:0000313" key="2">
    <source>
        <dbReference type="Proteomes" id="UP001374584"/>
    </source>
</evidence>